<dbReference type="RefSeq" id="XP_005538365.1">
    <property type="nucleotide sequence ID" value="XM_005538308.1"/>
</dbReference>
<keyword evidence="8" id="KW-0472">Membrane</keyword>
<dbReference type="InterPro" id="IPR026051">
    <property type="entry name" value="ALG1-like"/>
</dbReference>
<dbReference type="EMBL" id="AP006500">
    <property type="protein sequence ID" value="BAM82329.1"/>
    <property type="molecule type" value="Genomic_DNA"/>
</dbReference>
<dbReference type="SUPFAM" id="SSF53756">
    <property type="entry name" value="UDP-Glycosyltransferase/glycogen phosphorylase"/>
    <property type="match status" value="1"/>
</dbReference>
<dbReference type="AlphaFoldDB" id="M1VAY0"/>
<dbReference type="STRING" id="280699.M1VAY0"/>
<keyword evidence="3" id="KW-0328">Glycosyltransferase</keyword>
<comment type="pathway">
    <text evidence="2">Protein modification; protein glycosylation.</text>
</comment>
<name>M1VAY0_CYAM1</name>
<dbReference type="PANTHER" id="PTHR13036">
    <property type="entry name" value="BETA1,4 MANNOSYLTRANSFERASE"/>
    <property type="match status" value="1"/>
</dbReference>
<dbReference type="OMA" id="CWLCARI"/>
<reference evidence="9 10" key="2">
    <citation type="journal article" date="2007" name="BMC Biol.">
        <title>A 100%-complete sequence reveals unusually simple genomic features in the hot-spring red alga Cyanidioschyzon merolae.</title>
        <authorList>
            <person name="Nozaki H."/>
            <person name="Takano H."/>
            <person name="Misumi O."/>
            <person name="Terasawa K."/>
            <person name="Matsuzaki M."/>
            <person name="Maruyama S."/>
            <person name="Nishida K."/>
            <person name="Yagisawa F."/>
            <person name="Yoshida Y."/>
            <person name="Fujiwara T."/>
            <person name="Takio S."/>
            <person name="Tamura K."/>
            <person name="Chung S.J."/>
            <person name="Nakamura S."/>
            <person name="Kuroiwa H."/>
            <person name="Tanaka K."/>
            <person name="Sato N."/>
            <person name="Kuroiwa T."/>
        </authorList>
    </citation>
    <scope>NUCLEOTIDE SEQUENCE [LARGE SCALE GENOMIC DNA]</scope>
    <source>
        <strain evidence="9 10">10D</strain>
    </source>
</reference>
<dbReference type="HOGENOM" id="CLU_012079_0_0_1"/>
<organism evidence="9 10">
    <name type="scientific">Cyanidioschyzon merolae (strain NIES-3377 / 10D)</name>
    <name type="common">Unicellular red alga</name>
    <dbReference type="NCBI Taxonomy" id="280699"/>
    <lineage>
        <taxon>Eukaryota</taxon>
        <taxon>Rhodophyta</taxon>
        <taxon>Bangiophyceae</taxon>
        <taxon>Cyanidiales</taxon>
        <taxon>Cyanidiaceae</taxon>
        <taxon>Cyanidioschyzon</taxon>
    </lineage>
</organism>
<evidence type="ECO:0000256" key="8">
    <source>
        <dbReference type="ARBA" id="ARBA00023136"/>
    </source>
</evidence>
<evidence type="ECO:0000256" key="4">
    <source>
        <dbReference type="ARBA" id="ARBA00022679"/>
    </source>
</evidence>
<evidence type="ECO:0000256" key="2">
    <source>
        <dbReference type="ARBA" id="ARBA00004922"/>
    </source>
</evidence>
<dbReference type="KEGG" id="cme:CYME_CMR050C"/>
<evidence type="ECO:0000256" key="1">
    <source>
        <dbReference type="ARBA" id="ARBA00004389"/>
    </source>
</evidence>
<evidence type="ECO:0000256" key="6">
    <source>
        <dbReference type="ARBA" id="ARBA00022824"/>
    </source>
</evidence>
<dbReference type="Proteomes" id="UP000007014">
    <property type="component" value="Chromosome 18"/>
</dbReference>
<keyword evidence="6" id="KW-0256">Endoplasmic reticulum</keyword>
<evidence type="ECO:0000256" key="3">
    <source>
        <dbReference type="ARBA" id="ARBA00022676"/>
    </source>
</evidence>
<evidence type="ECO:0000313" key="10">
    <source>
        <dbReference type="Proteomes" id="UP000007014"/>
    </source>
</evidence>
<keyword evidence="5" id="KW-0812">Transmembrane</keyword>
<keyword evidence="4" id="KW-0808">Transferase</keyword>
<comment type="subcellular location">
    <subcellularLocation>
        <location evidence="1">Endoplasmic reticulum membrane</location>
        <topology evidence="1">Single-pass membrane protein</topology>
    </subcellularLocation>
</comment>
<protein>
    <submittedName>
        <fullName evidence="9">Chitobiosyldiphosphodolichol beta-mannosyltransferase</fullName>
    </submittedName>
</protein>
<gene>
    <name evidence="9" type="ORF">CYME_CMR050C</name>
</gene>
<dbReference type="PANTHER" id="PTHR13036:SF0">
    <property type="entry name" value="CHITOBIOSYLDIPHOSPHODOLICHOL BETA-MANNOSYLTRANSFERASE"/>
    <property type="match status" value="1"/>
</dbReference>
<evidence type="ECO:0000256" key="7">
    <source>
        <dbReference type="ARBA" id="ARBA00022989"/>
    </source>
</evidence>
<reference evidence="9 10" key="1">
    <citation type="journal article" date="2004" name="Nature">
        <title>Genome sequence of the ultrasmall unicellular red alga Cyanidioschyzon merolae 10D.</title>
        <authorList>
            <person name="Matsuzaki M."/>
            <person name="Misumi O."/>
            <person name="Shin-i T."/>
            <person name="Maruyama S."/>
            <person name="Takahara M."/>
            <person name="Miyagishima S."/>
            <person name="Mori T."/>
            <person name="Nishida K."/>
            <person name="Yagisawa F."/>
            <person name="Nishida K."/>
            <person name="Yoshida Y."/>
            <person name="Nishimura Y."/>
            <person name="Nakao S."/>
            <person name="Kobayashi T."/>
            <person name="Momoyama Y."/>
            <person name="Higashiyama T."/>
            <person name="Minoda A."/>
            <person name="Sano M."/>
            <person name="Nomoto H."/>
            <person name="Oishi K."/>
            <person name="Hayashi H."/>
            <person name="Ohta F."/>
            <person name="Nishizaka S."/>
            <person name="Haga S."/>
            <person name="Miura S."/>
            <person name="Morishita T."/>
            <person name="Kabeya Y."/>
            <person name="Terasawa K."/>
            <person name="Suzuki Y."/>
            <person name="Ishii Y."/>
            <person name="Asakawa S."/>
            <person name="Takano H."/>
            <person name="Ohta N."/>
            <person name="Kuroiwa H."/>
            <person name="Tanaka K."/>
            <person name="Shimizu N."/>
            <person name="Sugano S."/>
            <person name="Sato N."/>
            <person name="Nozaki H."/>
            <person name="Ogasawara N."/>
            <person name="Kohara Y."/>
            <person name="Kuroiwa T."/>
        </authorList>
    </citation>
    <scope>NUCLEOTIDE SEQUENCE [LARGE SCALE GENOMIC DNA]</scope>
    <source>
        <strain evidence="9 10">10D</strain>
    </source>
</reference>
<evidence type="ECO:0000256" key="5">
    <source>
        <dbReference type="ARBA" id="ARBA00022692"/>
    </source>
</evidence>
<keyword evidence="10" id="KW-1185">Reference proteome</keyword>
<accession>M1VAY0</accession>
<dbReference type="GeneID" id="16997068"/>
<dbReference type="GO" id="GO:0000030">
    <property type="term" value="F:mannosyltransferase activity"/>
    <property type="evidence" value="ECO:0007669"/>
    <property type="project" value="InterPro"/>
</dbReference>
<dbReference type="Gene3D" id="3.40.50.2000">
    <property type="entry name" value="Glycogen Phosphorylase B"/>
    <property type="match status" value="1"/>
</dbReference>
<dbReference type="OrthoDB" id="614844at2759"/>
<dbReference type="eggNOG" id="KOG2941">
    <property type="taxonomic scope" value="Eukaryota"/>
</dbReference>
<proteinExistence type="predicted"/>
<evidence type="ECO:0000313" key="9">
    <source>
        <dbReference type="EMBL" id="BAM82329.1"/>
    </source>
</evidence>
<keyword evidence="7" id="KW-1133">Transmembrane helix</keyword>
<sequence>MALSTARLPEAKHDDSELVAPHAVVLVLGRLEQSPRMLAHASALAAEGFRVTLLGYGNVDDLNNAQVRVVSLSRATPTSVHAGEQTRRWRRRLSYPWRAFCALVTRLWLVRRAFDDIPPWDLLVAQNPPAFPTLMLVPWLRWHRARPGAIAVLDWHNTTHSIMAINRAPGSAVALAARLEYLLGARVADAHLAVTGTLGEHILAEMALERSKLLVLPDRPLRDWTQRFLSSALDTEQRYHRRRDLCRRVFHWTDEAIESAIAQVWLCSATSWSPDEPMELLFQAVVLLEKKYGWSGRLFITGRGPLRSFYVERFWPQLGLTRWSLHALWLPSRDDYAQLLSCADAGISMHQSSSGMDLPMKVFDMWGCGLPVIAYAYPCLEKDLPLQRLDGELDASGAPSSAMMGTAFTDLSSLVSSIIQVKRHQERYRENVMRICATDPTWQWESQYVKRFLPFLAKMRADMLSAATETTTRMHRR</sequence>
<dbReference type="GO" id="GO:0005789">
    <property type="term" value="C:endoplasmic reticulum membrane"/>
    <property type="evidence" value="ECO:0007669"/>
    <property type="project" value="UniProtKB-SubCell"/>
</dbReference>
<dbReference type="Gramene" id="CMR050CT">
    <property type="protein sequence ID" value="CMR050CT"/>
    <property type="gene ID" value="CMR050C"/>
</dbReference>